<organism evidence="2 3">
    <name type="scientific">Georgenia faecalis</name>
    <dbReference type="NCBI Taxonomy" id="2483799"/>
    <lineage>
        <taxon>Bacteria</taxon>
        <taxon>Bacillati</taxon>
        <taxon>Actinomycetota</taxon>
        <taxon>Actinomycetes</taxon>
        <taxon>Micrococcales</taxon>
        <taxon>Bogoriellaceae</taxon>
        <taxon>Georgenia</taxon>
    </lineage>
</organism>
<dbReference type="Proteomes" id="UP001595955">
    <property type="component" value="Unassembled WGS sequence"/>
</dbReference>
<keyword evidence="3" id="KW-1185">Reference proteome</keyword>
<feature type="region of interest" description="Disordered" evidence="1">
    <location>
        <begin position="158"/>
        <end position="239"/>
    </location>
</feature>
<comment type="caution">
    <text evidence="2">The sequence shown here is derived from an EMBL/GenBank/DDBJ whole genome shotgun (WGS) entry which is preliminary data.</text>
</comment>
<evidence type="ECO:0000256" key="1">
    <source>
        <dbReference type="SAM" id="MobiDB-lite"/>
    </source>
</evidence>
<feature type="region of interest" description="Disordered" evidence="1">
    <location>
        <begin position="31"/>
        <end position="91"/>
    </location>
</feature>
<proteinExistence type="predicted"/>
<evidence type="ECO:0008006" key="4">
    <source>
        <dbReference type="Google" id="ProtNLM"/>
    </source>
</evidence>
<reference evidence="3" key="1">
    <citation type="journal article" date="2019" name="Int. J. Syst. Evol. Microbiol.">
        <title>The Global Catalogue of Microorganisms (GCM) 10K type strain sequencing project: providing services to taxonomists for standard genome sequencing and annotation.</title>
        <authorList>
            <consortium name="The Broad Institute Genomics Platform"/>
            <consortium name="The Broad Institute Genome Sequencing Center for Infectious Disease"/>
            <person name="Wu L."/>
            <person name="Ma J."/>
        </authorList>
    </citation>
    <scope>NUCLEOTIDE SEQUENCE [LARGE SCALE GENOMIC DNA]</scope>
    <source>
        <strain evidence="3">JCM 3369</strain>
    </source>
</reference>
<feature type="compositionally biased region" description="Low complexity" evidence="1">
    <location>
        <begin position="192"/>
        <end position="207"/>
    </location>
</feature>
<evidence type="ECO:0000313" key="2">
    <source>
        <dbReference type="EMBL" id="MFC4555539.1"/>
    </source>
</evidence>
<feature type="compositionally biased region" description="Pro residues" evidence="1">
    <location>
        <begin position="208"/>
        <end position="219"/>
    </location>
</feature>
<dbReference type="RefSeq" id="WP_387967303.1">
    <property type="nucleotide sequence ID" value="NZ_JBHSGF010000006.1"/>
</dbReference>
<protein>
    <recommendedName>
        <fullName evidence="4">Syndecan 1</fullName>
    </recommendedName>
</protein>
<feature type="region of interest" description="Disordered" evidence="1">
    <location>
        <begin position="259"/>
        <end position="278"/>
    </location>
</feature>
<sequence>MLPAAEPRALPATELGAARGPLAQGYAVQRHLGPLGTAGRHETARPGSGVQTAVAGDTRTGPVAPSPAGRLPSAAAGLGAQSSATRRSTVALADRGTAPDAAGRAPGTPVALAPAAPTLLPPTTPAPAPAPATVGTGVAAVAPATAEPVVARWRAGVLPSPRPAPRPGAWDLAAPLPLTRPSDAPSMRGRGADAAPPDDALAVDPSPAEVPAPAPPASDPPGAQAPEADAPAGGPADFTAEQLDVLARRLLPALTRRLRAEVLLDRERRGRRTDGRWT</sequence>
<gene>
    <name evidence="2" type="ORF">ACFO3F_09795</name>
</gene>
<dbReference type="EMBL" id="JBHSGF010000006">
    <property type="protein sequence ID" value="MFC4555539.1"/>
    <property type="molecule type" value="Genomic_DNA"/>
</dbReference>
<name>A0ABV9D9V3_9MICO</name>
<feature type="compositionally biased region" description="Low complexity" evidence="1">
    <location>
        <begin position="73"/>
        <end position="84"/>
    </location>
</feature>
<evidence type="ECO:0000313" key="3">
    <source>
        <dbReference type="Proteomes" id="UP001595955"/>
    </source>
</evidence>
<accession>A0ABV9D9V3</accession>
<feature type="compositionally biased region" description="Low complexity" evidence="1">
    <location>
        <begin position="220"/>
        <end position="237"/>
    </location>
</feature>